<gene>
    <name evidence="15" type="ORF">LAZ67_17000186</name>
</gene>
<keyword evidence="16" id="KW-1185">Reference proteome</keyword>
<dbReference type="InterPro" id="IPR042236">
    <property type="entry name" value="PI3K_accessory_sf"/>
</dbReference>
<dbReference type="Gene3D" id="1.10.1070.11">
    <property type="entry name" value="Phosphatidylinositol 3-/4-kinase, catalytic domain"/>
    <property type="match status" value="1"/>
</dbReference>
<evidence type="ECO:0000259" key="12">
    <source>
        <dbReference type="PROSITE" id="PS51545"/>
    </source>
</evidence>
<dbReference type="PROSITE" id="PS51547">
    <property type="entry name" value="C2_PI3K"/>
    <property type="match status" value="1"/>
</dbReference>
<dbReference type="InterPro" id="IPR016024">
    <property type="entry name" value="ARM-type_fold"/>
</dbReference>
<reference evidence="15 16" key="1">
    <citation type="submission" date="2022-01" db="EMBL/GenBank/DDBJ databases">
        <title>A chromosomal length assembly of Cordylochernes scorpioides.</title>
        <authorList>
            <person name="Zeh D."/>
            <person name="Zeh J."/>
        </authorList>
    </citation>
    <scope>NUCLEOTIDE SEQUENCE [LARGE SCALE GENOMIC DNA]</scope>
    <source>
        <strain evidence="15">IN4F17</strain>
        <tissue evidence="15">Whole Body</tissue>
    </source>
</reference>
<dbReference type="Pfam" id="PF00794">
    <property type="entry name" value="PI3K_rbd"/>
    <property type="match status" value="1"/>
</dbReference>
<dbReference type="InterPro" id="IPR015433">
    <property type="entry name" value="PI3/4_kinase"/>
</dbReference>
<feature type="domain" description="PIK helical" evidence="12">
    <location>
        <begin position="681"/>
        <end position="857"/>
    </location>
</feature>
<dbReference type="PANTHER" id="PTHR10048">
    <property type="entry name" value="PHOSPHATIDYLINOSITOL KINASE"/>
    <property type="match status" value="1"/>
</dbReference>
<dbReference type="SUPFAM" id="SSF64268">
    <property type="entry name" value="PX domain"/>
    <property type="match status" value="1"/>
</dbReference>
<dbReference type="InterPro" id="IPR029071">
    <property type="entry name" value="Ubiquitin-like_domsf"/>
</dbReference>
<dbReference type="InterPro" id="IPR002420">
    <property type="entry name" value="PI3K-type_C2_dom"/>
</dbReference>
<evidence type="ECO:0000259" key="14">
    <source>
        <dbReference type="PROSITE" id="PS51547"/>
    </source>
</evidence>
<keyword evidence="2" id="KW-0547">Nucleotide-binding</keyword>
<evidence type="ECO:0000256" key="6">
    <source>
        <dbReference type="ARBA" id="ARBA00023985"/>
    </source>
</evidence>
<dbReference type="Gene3D" id="2.60.40.150">
    <property type="entry name" value="C2 domain"/>
    <property type="match status" value="2"/>
</dbReference>
<protein>
    <submittedName>
        <fullName evidence="15">PIK3C2A</fullName>
    </submittedName>
</protein>
<dbReference type="CDD" id="cd04012">
    <property type="entry name" value="C2A_PI3K_class_II"/>
    <property type="match status" value="1"/>
</dbReference>
<keyword evidence="3" id="KW-0418">Kinase</keyword>
<comment type="similarity">
    <text evidence="8">Belongs to the PI3/PI4-kinase family.</text>
</comment>
<evidence type="ECO:0000256" key="3">
    <source>
        <dbReference type="ARBA" id="ARBA00022777"/>
    </source>
</evidence>
<evidence type="ECO:0000256" key="8">
    <source>
        <dbReference type="PROSITE-ProRule" id="PRU00880"/>
    </source>
</evidence>
<dbReference type="InterPro" id="IPR001263">
    <property type="entry name" value="PI3K_accessory_dom"/>
</dbReference>
<accession>A0ABY6LHD0</accession>
<dbReference type="PANTHER" id="PTHR10048:SF14">
    <property type="entry name" value="LD28067P"/>
    <property type="match status" value="1"/>
</dbReference>
<dbReference type="Gene3D" id="3.30.1010.10">
    <property type="entry name" value="Phosphatidylinositol 3-kinase Catalytic Subunit, Chain A, domain 4"/>
    <property type="match status" value="1"/>
</dbReference>
<evidence type="ECO:0000259" key="11">
    <source>
        <dbReference type="PROSITE" id="PS50290"/>
    </source>
</evidence>
<keyword evidence="4" id="KW-0067">ATP-binding</keyword>
<keyword evidence="5" id="KW-0443">Lipid metabolism</keyword>
<evidence type="ECO:0000256" key="5">
    <source>
        <dbReference type="ARBA" id="ARBA00023098"/>
    </source>
</evidence>
<dbReference type="CDD" id="cd05166">
    <property type="entry name" value="PI3Kc_II"/>
    <property type="match status" value="1"/>
</dbReference>
<name>A0ABY6LHD0_9ARAC</name>
<dbReference type="SMART" id="SM00144">
    <property type="entry name" value="PI3K_rbd"/>
    <property type="match status" value="1"/>
</dbReference>
<dbReference type="Pfam" id="PF00454">
    <property type="entry name" value="PI3_PI4_kinase"/>
    <property type="match status" value="1"/>
</dbReference>
<dbReference type="InterPro" id="IPR036871">
    <property type="entry name" value="PX_dom_sf"/>
</dbReference>
<feature type="domain" description="C2" evidence="9">
    <location>
        <begin position="1379"/>
        <end position="1497"/>
    </location>
</feature>
<dbReference type="Pfam" id="PF00792">
    <property type="entry name" value="PI3K_C2"/>
    <property type="match status" value="1"/>
</dbReference>
<dbReference type="InterPro" id="IPR001683">
    <property type="entry name" value="PX_dom"/>
</dbReference>
<dbReference type="SMART" id="SM00239">
    <property type="entry name" value="C2"/>
    <property type="match status" value="1"/>
</dbReference>
<dbReference type="InterPro" id="IPR000008">
    <property type="entry name" value="C2_dom"/>
</dbReference>
<dbReference type="Pfam" id="PF00168">
    <property type="entry name" value="C2"/>
    <property type="match status" value="1"/>
</dbReference>
<dbReference type="SUPFAM" id="SSF49562">
    <property type="entry name" value="C2 domain (Calcium/lipid-binding domain, CaLB)"/>
    <property type="match status" value="2"/>
</dbReference>
<organism evidence="15 16">
    <name type="scientific">Cordylochernes scorpioides</name>
    <dbReference type="NCBI Taxonomy" id="51811"/>
    <lineage>
        <taxon>Eukaryota</taxon>
        <taxon>Metazoa</taxon>
        <taxon>Ecdysozoa</taxon>
        <taxon>Arthropoda</taxon>
        <taxon>Chelicerata</taxon>
        <taxon>Arachnida</taxon>
        <taxon>Pseudoscorpiones</taxon>
        <taxon>Cheliferoidea</taxon>
        <taxon>Chernetidae</taxon>
        <taxon>Cordylochernes</taxon>
    </lineage>
</organism>
<evidence type="ECO:0000259" key="10">
    <source>
        <dbReference type="PROSITE" id="PS50195"/>
    </source>
</evidence>
<feature type="domain" description="C2 PI3K-type" evidence="14">
    <location>
        <begin position="503"/>
        <end position="675"/>
    </location>
</feature>
<dbReference type="EMBL" id="CP092879">
    <property type="protein sequence ID" value="UYV78900.1"/>
    <property type="molecule type" value="Genomic_DNA"/>
</dbReference>
<dbReference type="SMART" id="SM00145">
    <property type="entry name" value="PI3Ka"/>
    <property type="match status" value="1"/>
</dbReference>
<dbReference type="Proteomes" id="UP001235939">
    <property type="component" value="Chromosome 17"/>
</dbReference>
<dbReference type="Pfam" id="PF00787">
    <property type="entry name" value="PX"/>
    <property type="match status" value="1"/>
</dbReference>
<dbReference type="Gene3D" id="1.25.40.70">
    <property type="entry name" value="Phosphatidylinositol 3-kinase, accessory domain (PIK)"/>
    <property type="match status" value="1"/>
</dbReference>
<keyword evidence="1" id="KW-0808">Transferase</keyword>
<dbReference type="InterPro" id="IPR011009">
    <property type="entry name" value="Kinase-like_dom_sf"/>
</dbReference>
<dbReference type="SUPFAM" id="SSF48371">
    <property type="entry name" value="ARM repeat"/>
    <property type="match status" value="1"/>
</dbReference>
<evidence type="ECO:0000259" key="9">
    <source>
        <dbReference type="PROSITE" id="PS50004"/>
    </source>
</evidence>
<proteinExistence type="inferred from homology"/>
<dbReference type="SUPFAM" id="SSF56112">
    <property type="entry name" value="Protein kinase-like (PK-like)"/>
    <property type="match status" value="1"/>
</dbReference>
<dbReference type="InterPro" id="IPR035892">
    <property type="entry name" value="C2_domain_sf"/>
</dbReference>
<evidence type="ECO:0000256" key="7">
    <source>
        <dbReference type="ARBA" id="ARBA00029297"/>
    </source>
</evidence>
<feature type="domain" description="PX" evidence="10">
    <location>
        <begin position="1239"/>
        <end position="1355"/>
    </location>
</feature>
<dbReference type="SMART" id="SM00146">
    <property type="entry name" value="PI3Kc"/>
    <property type="match status" value="1"/>
</dbReference>
<dbReference type="PROSITE" id="PS51546">
    <property type="entry name" value="PI3K_RBD"/>
    <property type="match status" value="1"/>
</dbReference>
<evidence type="ECO:0000259" key="13">
    <source>
        <dbReference type="PROSITE" id="PS51546"/>
    </source>
</evidence>
<dbReference type="InterPro" id="IPR000403">
    <property type="entry name" value="PI3/4_kinase_cat_dom"/>
</dbReference>
<evidence type="ECO:0000256" key="4">
    <source>
        <dbReference type="ARBA" id="ARBA00022840"/>
    </source>
</evidence>
<dbReference type="PROSITE" id="PS50004">
    <property type="entry name" value="C2"/>
    <property type="match status" value="1"/>
</dbReference>
<dbReference type="InterPro" id="IPR018936">
    <property type="entry name" value="PI3/4_kinase_CS"/>
</dbReference>
<evidence type="ECO:0000256" key="1">
    <source>
        <dbReference type="ARBA" id="ARBA00022679"/>
    </source>
</evidence>
<dbReference type="PROSITE" id="PS51545">
    <property type="entry name" value="PIK_HELICAL"/>
    <property type="match status" value="1"/>
</dbReference>
<dbReference type="InterPro" id="IPR000341">
    <property type="entry name" value="PI3K_Ras-bd_dom"/>
</dbReference>
<evidence type="ECO:0000313" key="16">
    <source>
        <dbReference type="Proteomes" id="UP001235939"/>
    </source>
</evidence>
<comment type="catalytic activity">
    <reaction evidence="6">
        <text>a 1,2-diacyl-sn-glycero-3-phospho-(1D-myo-inositol) + ATP = a 1,2-diacyl-sn-glycero-3-phospho-(1D-myo-inositol-3-phosphate) + ADP + H(+)</text>
        <dbReference type="Rhea" id="RHEA:12709"/>
        <dbReference type="ChEBI" id="CHEBI:15378"/>
        <dbReference type="ChEBI" id="CHEBI:30616"/>
        <dbReference type="ChEBI" id="CHEBI:57880"/>
        <dbReference type="ChEBI" id="CHEBI:58088"/>
        <dbReference type="ChEBI" id="CHEBI:456216"/>
        <dbReference type="EC" id="2.7.1.137"/>
    </reaction>
    <physiologicalReaction direction="left-to-right" evidence="6">
        <dbReference type="Rhea" id="RHEA:12710"/>
    </physiologicalReaction>
</comment>
<comment type="catalytic activity">
    <reaction evidence="7">
        <text>a 1,2-diacyl-sn-glycero-3-phospho-(1D-myo-inositol 4-phosphate) + ATP = a 1,2-diacyl-sn-glycero-3-phospho-(1D-myo-inositol-3,4-bisphosphate) + ADP + H(+)</text>
        <dbReference type="Rhea" id="RHEA:18373"/>
        <dbReference type="ChEBI" id="CHEBI:15378"/>
        <dbReference type="ChEBI" id="CHEBI:30616"/>
        <dbReference type="ChEBI" id="CHEBI:57658"/>
        <dbReference type="ChEBI" id="CHEBI:58178"/>
        <dbReference type="ChEBI" id="CHEBI:456216"/>
        <dbReference type="EC" id="2.7.1.154"/>
    </reaction>
    <physiologicalReaction direction="left-to-right" evidence="7">
        <dbReference type="Rhea" id="RHEA:18374"/>
    </physiologicalReaction>
</comment>
<feature type="domain" description="PI3K/PI4K catalytic" evidence="11">
    <location>
        <begin position="926"/>
        <end position="1201"/>
    </location>
</feature>
<dbReference type="PROSITE" id="PS00916">
    <property type="entry name" value="PI3_4_KINASE_2"/>
    <property type="match status" value="1"/>
</dbReference>
<dbReference type="Gene3D" id="3.10.20.90">
    <property type="entry name" value="Phosphatidylinositol 3-kinase Catalytic Subunit, Chain A, domain 1"/>
    <property type="match status" value="1"/>
</dbReference>
<dbReference type="Gene3D" id="3.30.1520.10">
    <property type="entry name" value="Phox-like domain"/>
    <property type="match status" value="1"/>
</dbReference>
<evidence type="ECO:0000256" key="2">
    <source>
        <dbReference type="ARBA" id="ARBA00022741"/>
    </source>
</evidence>
<feature type="domain" description="PI3K-RBD" evidence="13">
    <location>
        <begin position="236"/>
        <end position="322"/>
    </location>
</feature>
<dbReference type="Pfam" id="PF00613">
    <property type="entry name" value="PI3Ka"/>
    <property type="match status" value="1"/>
</dbReference>
<dbReference type="SUPFAM" id="SSF54236">
    <property type="entry name" value="Ubiquitin-like"/>
    <property type="match status" value="1"/>
</dbReference>
<dbReference type="SMART" id="SM00312">
    <property type="entry name" value="PX"/>
    <property type="match status" value="1"/>
</dbReference>
<dbReference type="PROSITE" id="PS50290">
    <property type="entry name" value="PI3_4_KINASE_3"/>
    <property type="match status" value="1"/>
</dbReference>
<sequence>MSVPPLPPRPTNCQRWSDLSWQDSFVLPSQQQGQDSPPPLPPRNLACRSLADDSLLNRVPPAPVVHYGFTFNRTPSFTAPSATPDVLNFMRKKQDSNLIDLFTSYNGVSGEAISNISSPSAEEEVLRLFDPLAPQVEEEPLPPNPVEEQPAASSQWETFDSPNNSCFFTEVPEEEIDSSEGNITEIKVMKKETSEIRTFCEKLKKLRSEFPHNDNSTNTGLVISPTLDNYRQDSLSIQLSINTNFSTKPISFTCDIKTSIEHIISHVVCSLIDNVSDINMDNFVLRVFGFSEYLSGDSQLNDYEYVHHCQKFDKPVHLTLVAISDLQRSLLRTEEDDNQDTKVDPEELLQHQLSKTINCSSLNILLETLTKEIAKTRACLQHNFTAIQPHGVVQALKAICTMLYHLETPKIIASVEILIENCLLIKDYNLNEITSTSFDYVRVNLHQIDENFDAKQFKARLEETLDMLLEAIRDLILVYSHSFKADFYLPTKKLARPKDITTILDTLLIEFGPVLNVPNSWINSYESFEAKLEIYHGQEILASVTHQIKPNFKKSFFQRIEVRQMLQFEALPLCVLPREARLFITLYGFSSQASGDSKPSDSGPSCVELGWCGLQMFNYQHELVQGGYALGLWPTDMSKESGPFLSNFGSYTTFIFVSFNEYGRKIKFPKVMYNEFSSKHKRKFDTLDPVLQSSLKELIENEPLQSLNVDEKELIWSNRHYLYEIPRALPKVLQAAHGWGWACLADIYSLLREWSCLSGGEAIALLSPRFPDIEVRKTAIMWMKSISSDELGNFLPQMVQVLRYEAWDDSSLAWFLLEKSLMNIRIAHQLYWLLLQSQDFPLSKNRMSLVLNALKKIMGHAMRERLEREHVLLNELSYIADKIKTLKDSQQRTAALTSELSSINTLVACNPTSLPLNPSLEVSGVDIGLCTFYNSNTLPLKIVFLSSDKTRFETLYKVGDDLRQDALTLQMIRLMNKLWLKEGLDLKIVTFNCIPTDFKKGFIEMVQEAETLRKIHTENGVAGSFKDRSISEWLMKHNTSELEYQQAVENFTLSCAGYCVATYILGVCDRHNDNIMIKTSGHIFHIDFGKFLGDSQMFGTFKRDRVPFVLTPDMAYVINGGERYTKKFQNFIDLCCQAFNILRENSFIFLNLFSLMVHSGIPGVSTNAVSYVEKALLPEISEGEAMGQFAKMIQESLKSRFTQFNFFLHNLAQMRFSGDHNDASTLSFVPKTFTKDMDGKISYLEVLGCQKRYDPEKYYVYIIKVCRENVHEPKIISRSYREFLEFNQKMCILFPHLKLPVLSRGSLMGRTNVREVAEKRKAEIGGFLQMLLGQADPVAHCNLVYTFFHPLLRDQEGLAEDQADREAIYSYRRSSTGLNKGQVKLSIVYKKHSLLIMVLHAKNLFSSKDGAPDPYVKLYLLPDPSKTTKKKTKVMTKTNHPTFMEMLVYDIPLSEAQTKVLHASVWNYDRLQENEFLGAIHIPLSEMNLVTEVVQWYPLGDM</sequence>
<evidence type="ECO:0000313" key="15">
    <source>
        <dbReference type="EMBL" id="UYV78900.1"/>
    </source>
</evidence>
<dbReference type="InterPro" id="IPR036940">
    <property type="entry name" value="PI3/4_kinase_cat_sf"/>
</dbReference>
<dbReference type="PROSITE" id="PS50195">
    <property type="entry name" value="PX"/>
    <property type="match status" value="1"/>
</dbReference>